<name>A0A382GM95_9ZZZZ</name>
<protein>
    <submittedName>
        <fullName evidence="1">Uncharacterized protein</fullName>
    </submittedName>
</protein>
<reference evidence="1" key="1">
    <citation type="submission" date="2018-05" db="EMBL/GenBank/DDBJ databases">
        <authorList>
            <person name="Lanie J.A."/>
            <person name="Ng W.-L."/>
            <person name="Kazmierczak K.M."/>
            <person name="Andrzejewski T.M."/>
            <person name="Davidsen T.M."/>
            <person name="Wayne K.J."/>
            <person name="Tettelin H."/>
            <person name="Glass J.I."/>
            <person name="Rusch D."/>
            <person name="Podicherti R."/>
            <person name="Tsui H.-C.T."/>
            <person name="Winkler M.E."/>
        </authorList>
    </citation>
    <scope>NUCLEOTIDE SEQUENCE</scope>
</reference>
<dbReference type="EMBL" id="UINC01056344">
    <property type="protein sequence ID" value="SVB76256.1"/>
    <property type="molecule type" value="Genomic_DNA"/>
</dbReference>
<proteinExistence type="predicted"/>
<evidence type="ECO:0000313" key="1">
    <source>
        <dbReference type="EMBL" id="SVB76256.1"/>
    </source>
</evidence>
<gene>
    <name evidence="1" type="ORF">METZ01_LOCUS229110</name>
</gene>
<organism evidence="1">
    <name type="scientific">marine metagenome</name>
    <dbReference type="NCBI Taxonomy" id="408172"/>
    <lineage>
        <taxon>unclassified sequences</taxon>
        <taxon>metagenomes</taxon>
        <taxon>ecological metagenomes</taxon>
    </lineage>
</organism>
<accession>A0A382GM95</accession>
<sequence length="41" mass="4357">VGQSGIVATLIHLVNTQPRTQPKTSTSPDITVMTIKHMIAA</sequence>
<feature type="non-terminal residue" evidence="1">
    <location>
        <position position="1"/>
    </location>
</feature>
<dbReference type="AlphaFoldDB" id="A0A382GM95"/>